<feature type="compositionally biased region" description="Acidic residues" evidence="1">
    <location>
        <begin position="265"/>
        <end position="284"/>
    </location>
</feature>
<organism evidence="2 3">
    <name type="scientific">Lentinula lateritia</name>
    <dbReference type="NCBI Taxonomy" id="40482"/>
    <lineage>
        <taxon>Eukaryota</taxon>
        <taxon>Fungi</taxon>
        <taxon>Dikarya</taxon>
        <taxon>Basidiomycota</taxon>
        <taxon>Agaricomycotina</taxon>
        <taxon>Agaricomycetes</taxon>
        <taxon>Agaricomycetidae</taxon>
        <taxon>Agaricales</taxon>
        <taxon>Marasmiineae</taxon>
        <taxon>Omphalotaceae</taxon>
        <taxon>Lentinula</taxon>
    </lineage>
</organism>
<dbReference type="AlphaFoldDB" id="A0A9W9AT29"/>
<sequence>MKTELFDAYPGAKKGHQYTVKGLLKLAESYAQKQIEEEADLIEYYRQFRIMSRLLKNEKKVTTAEIDYYFWTTVPDMQLALRMGQEVFSDNVLGMESDDPIAEMFTKPKEKKKMRMEVNRVLAPRMRHISEAKEEDREAGDNIKDLVKQLRALHVHDVSYAGVYAKLVAILPVVASATAALPPISQTAQTAAIPAIQMTPYPNPPTNPVTYPKHQRDNQLQCFGHAGFLECQAIMGAVTVEAESEEEVEASLSRVQRQAMEIIDVDALEDSEDSEGDDDSENVDGGDTWMGLLELERLEENAGMAVTRLAGR</sequence>
<evidence type="ECO:0000256" key="1">
    <source>
        <dbReference type="SAM" id="MobiDB-lite"/>
    </source>
</evidence>
<evidence type="ECO:0000313" key="3">
    <source>
        <dbReference type="Proteomes" id="UP001150238"/>
    </source>
</evidence>
<proteinExistence type="predicted"/>
<name>A0A9W9AT29_9AGAR</name>
<reference evidence="2" key="1">
    <citation type="submission" date="2022-08" db="EMBL/GenBank/DDBJ databases">
        <authorList>
            <consortium name="DOE Joint Genome Institute"/>
            <person name="Min B."/>
            <person name="Riley R."/>
            <person name="Sierra-Patev S."/>
            <person name="Naranjo-Ortiz M."/>
            <person name="Looney B."/>
            <person name="Konkel Z."/>
            <person name="Slot J.C."/>
            <person name="Sakamoto Y."/>
            <person name="Steenwyk J.L."/>
            <person name="Rokas A."/>
            <person name="Carro J."/>
            <person name="Camarero S."/>
            <person name="Ferreira P."/>
            <person name="Molpeceres G."/>
            <person name="Ruiz-Duenas F.J."/>
            <person name="Serrano A."/>
            <person name="Henrissat B."/>
            <person name="Drula E."/>
            <person name="Hughes K.W."/>
            <person name="Mata J.L."/>
            <person name="Ishikawa N.K."/>
            <person name="Vargas-Isla R."/>
            <person name="Ushijima S."/>
            <person name="Smith C.A."/>
            <person name="Ahrendt S."/>
            <person name="Andreopoulos W."/>
            <person name="He G."/>
            <person name="Labutti K."/>
            <person name="Lipzen A."/>
            <person name="Ng V."/>
            <person name="Sandor L."/>
            <person name="Barry K."/>
            <person name="Martinez A.T."/>
            <person name="Xiao Y."/>
            <person name="Gibbons J.G."/>
            <person name="Terashima K."/>
            <person name="Hibbett D.S."/>
            <person name="Grigoriev I.V."/>
        </authorList>
    </citation>
    <scope>NUCLEOTIDE SEQUENCE</scope>
    <source>
        <strain evidence="2">Sp2 HRB7682 ss15</strain>
    </source>
</reference>
<dbReference type="Proteomes" id="UP001150238">
    <property type="component" value="Unassembled WGS sequence"/>
</dbReference>
<dbReference type="EMBL" id="JANVFS010000008">
    <property type="protein sequence ID" value="KAJ4488980.1"/>
    <property type="molecule type" value="Genomic_DNA"/>
</dbReference>
<reference evidence="2" key="2">
    <citation type="journal article" date="2023" name="Proc. Natl. Acad. Sci. U.S.A.">
        <title>A global phylogenomic analysis of the shiitake genus Lentinula.</title>
        <authorList>
            <person name="Sierra-Patev S."/>
            <person name="Min B."/>
            <person name="Naranjo-Ortiz M."/>
            <person name="Looney B."/>
            <person name="Konkel Z."/>
            <person name="Slot J.C."/>
            <person name="Sakamoto Y."/>
            <person name="Steenwyk J.L."/>
            <person name="Rokas A."/>
            <person name="Carro J."/>
            <person name="Camarero S."/>
            <person name="Ferreira P."/>
            <person name="Molpeceres G."/>
            <person name="Ruiz-Duenas F.J."/>
            <person name="Serrano A."/>
            <person name="Henrissat B."/>
            <person name="Drula E."/>
            <person name="Hughes K.W."/>
            <person name="Mata J.L."/>
            <person name="Ishikawa N.K."/>
            <person name="Vargas-Isla R."/>
            <person name="Ushijima S."/>
            <person name="Smith C.A."/>
            <person name="Donoghue J."/>
            <person name="Ahrendt S."/>
            <person name="Andreopoulos W."/>
            <person name="He G."/>
            <person name="LaButti K."/>
            <person name="Lipzen A."/>
            <person name="Ng V."/>
            <person name="Riley R."/>
            <person name="Sandor L."/>
            <person name="Barry K."/>
            <person name="Martinez A.T."/>
            <person name="Xiao Y."/>
            <person name="Gibbons J.G."/>
            <person name="Terashima K."/>
            <person name="Grigoriev I.V."/>
            <person name="Hibbett D."/>
        </authorList>
    </citation>
    <scope>NUCLEOTIDE SEQUENCE</scope>
    <source>
        <strain evidence="2">Sp2 HRB7682 ss15</strain>
    </source>
</reference>
<accession>A0A9W9AT29</accession>
<protein>
    <submittedName>
        <fullName evidence="2">Uncharacterized protein</fullName>
    </submittedName>
</protein>
<evidence type="ECO:0000313" key="2">
    <source>
        <dbReference type="EMBL" id="KAJ4488980.1"/>
    </source>
</evidence>
<feature type="region of interest" description="Disordered" evidence="1">
    <location>
        <begin position="265"/>
        <end position="287"/>
    </location>
</feature>
<comment type="caution">
    <text evidence="2">The sequence shown here is derived from an EMBL/GenBank/DDBJ whole genome shotgun (WGS) entry which is preliminary data.</text>
</comment>
<gene>
    <name evidence="2" type="ORF">C8J55DRAFT_487164</name>
</gene>